<reference evidence="2" key="1">
    <citation type="submission" date="2021-03" db="EMBL/GenBank/DDBJ databases">
        <authorList>
            <person name="Stanton E."/>
        </authorList>
    </citation>
    <scope>NUCLEOTIDE SEQUENCE</scope>
    <source>
        <strain evidence="2">2020EL-00113</strain>
    </source>
</reference>
<name>A0A8I2DDW2_9GAMM</name>
<dbReference type="EMBL" id="JAGKLY010000047">
    <property type="protein sequence ID" value="MBQ0270957.1"/>
    <property type="molecule type" value="Genomic_DNA"/>
</dbReference>
<dbReference type="Pfam" id="PF03780">
    <property type="entry name" value="Asp23"/>
    <property type="match status" value="1"/>
</dbReference>
<organism evidence="2 3">
    <name type="scientific">Providencia huaxiensis</name>
    <dbReference type="NCBI Taxonomy" id="2027290"/>
    <lineage>
        <taxon>Bacteria</taxon>
        <taxon>Pseudomonadati</taxon>
        <taxon>Pseudomonadota</taxon>
        <taxon>Gammaproteobacteria</taxon>
        <taxon>Enterobacterales</taxon>
        <taxon>Morganellaceae</taxon>
        <taxon>Providencia</taxon>
    </lineage>
</organism>
<proteinExistence type="inferred from homology"/>
<gene>
    <name evidence="2" type="ORF">J7T18_22065</name>
</gene>
<accession>A0A8I2DDW2</accession>
<feature type="non-terminal residue" evidence="2">
    <location>
        <position position="1"/>
    </location>
</feature>
<dbReference type="AlphaFoldDB" id="A0A8I2DDW2"/>
<comment type="caution">
    <text evidence="2">The sequence shown here is derived from an EMBL/GenBank/DDBJ whole genome shotgun (WGS) entry which is preliminary data.</text>
</comment>
<dbReference type="Proteomes" id="UP000674270">
    <property type="component" value="Unassembled WGS sequence"/>
</dbReference>
<sequence>ASKNALKDNFQALLGKENYSKGVVVKAAEDGSIAVDVYTVLSYGTKISEVSKNIQERVAFSLENQLGITAQTVNVYIQNIKVVGE</sequence>
<dbReference type="PANTHER" id="PTHR34297">
    <property type="entry name" value="HYPOTHETICAL CYTOSOLIC PROTEIN-RELATED"/>
    <property type="match status" value="1"/>
</dbReference>
<dbReference type="PANTHER" id="PTHR34297:SF2">
    <property type="entry name" value="ASP23_GLS24 FAMILY ENVELOPE STRESS RESPONSE PROTEIN"/>
    <property type="match status" value="1"/>
</dbReference>
<evidence type="ECO:0000313" key="3">
    <source>
        <dbReference type="Proteomes" id="UP000674270"/>
    </source>
</evidence>
<comment type="similarity">
    <text evidence="1">Belongs to the asp23 family.</text>
</comment>
<evidence type="ECO:0000256" key="1">
    <source>
        <dbReference type="ARBA" id="ARBA00005721"/>
    </source>
</evidence>
<protein>
    <submittedName>
        <fullName evidence="2">Asp23/Gls24 family envelope stress response protein</fullName>
    </submittedName>
</protein>
<evidence type="ECO:0000313" key="2">
    <source>
        <dbReference type="EMBL" id="MBQ0270957.1"/>
    </source>
</evidence>
<dbReference type="InterPro" id="IPR005531">
    <property type="entry name" value="Asp23"/>
</dbReference>